<dbReference type="OrthoDB" id="3039047at2759"/>
<keyword evidence="4" id="KW-1185">Reference proteome</keyword>
<evidence type="ECO:0000259" key="2">
    <source>
        <dbReference type="Pfam" id="PF24883"/>
    </source>
</evidence>
<comment type="caution">
    <text evidence="3">The sequence shown here is derived from an EMBL/GenBank/DDBJ whole genome shotgun (WGS) entry which is preliminary data.</text>
</comment>
<dbReference type="PANTHER" id="PTHR10039:SF17">
    <property type="entry name" value="FUNGAL STAND N-TERMINAL GOODBYE DOMAIN-CONTAINING PROTEIN-RELATED"/>
    <property type="match status" value="1"/>
</dbReference>
<dbReference type="InterPro" id="IPR027417">
    <property type="entry name" value="P-loop_NTPase"/>
</dbReference>
<reference evidence="3 4" key="1">
    <citation type="journal article" date="2020" name="ISME J.">
        <title>Uncovering the hidden diversity of litter-decomposition mechanisms in mushroom-forming fungi.</title>
        <authorList>
            <person name="Floudas D."/>
            <person name="Bentzer J."/>
            <person name="Ahren D."/>
            <person name="Johansson T."/>
            <person name="Persson P."/>
            <person name="Tunlid A."/>
        </authorList>
    </citation>
    <scope>NUCLEOTIDE SEQUENCE [LARGE SCALE GENOMIC DNA]</scope>
    <source>
        <strain evidence="3 4">CBS 146.42</strain>
    </source>
</reference>
<gene>
    <name evidence="3" type="ORF">D9756_006533</name>
</gene>
<proteinExistence type="predicted"/>
<organism evidence="3 4">
    <name type="scientific">Leucocoprinus leucothites</name>
    <dbReference type="NCBI Taxonomy" id="201217"/>
    <lineage>
        <taxon>Eukaryota</taxon>
        <taxon>Fungi</taxon>
        <taxon>Dikarya</taxon>
        <taxon>Basidiomycota</taxon>
        <taxon>Agaricomycotina</taxon>
        <taxon>Agaricomycetes</taxon>
        <taxon>Agaricomycetidae</taxon>
        <taxon>Agaricales</taxon>
        <taxon>Agaricineae</taxon>
        <taxon>Agaricaceae</taxon>
        <taxon>Leucocoprinus</taxon>
    </lineage>
</organism>
<dbReference type="SUPFAM" id="SSF52540">
    <property type="entry name" value="P-loop containing nucleoside triphosphate hydrolases"/>
    <property type="match status" value="1"/>
</dbReference>
<sequence>MSLDSFIGSLTSRYRGFRTRRSKIKQPNLRAYGSLHQDLHGLGAGEHSYYGAFNSAHHFTLKNPVMIETMISNTNGESVLQTLKPYTEPRADKDSSDRYPPPSCDEGTRIQIRTKLLESLQNPNRRFNMTWLRGSAGTGKSAVAQTFAQECEARNYYGGGYFFSRPRGWNKYRTVIPSIAYQLALHCPAYKSALTSQLTNDPQLLDKSPPVQFKQLIIHPFLTIQASHRHRRDASLGPFLVVLDGLDECETKSAQCELIELIADAVRVHKDLPIVWLICSRPEEHLQYAFAEVVECGREELVIDADCVEDVKRFLRGGLAEIRAKNRSAVPSEWPSEYEFNIVERAVNGLFVFGSAVLKEIAESADPVRRLSSLLSFLKGLEGASTAGRLHALDSFYTRILEEVPETIFPTTWHILAVFIHMPWRHKLGSTQALCNFFRIDQVTFYAALRQLHSVISIPAPKDAGETPLEFYHTSFEDFLLDHQRSGKFYISRQKALVEVIKSILFWHEFDSVHFHATPGLVRFNDGHDSEHEPLPNLTWVSQRHKAVMSGEILDYAGDLFICFDLFEALDETMLEPDLLSFIHNMDFRYINLGCLPELFLGLFLPWVYQQDHSSGFLRTETCDDIDHCLLSYMKMVIEVPAQSVTLPNVYDSWSDQSRNVPFAEYFFIGRGSKSIIIWNQSRDDDIEFRALNCDREPTPELIAEFRRSW</sequence>
<dbReference type="Proteomes" id="UP000559027">
    <property type="component" value="Unassembled WGS sequence"/>
</dbReference>
<dbReference type="Gene3D" id="3.40.50.300">
    <property type="entry name" value="P-loop containing nucleotide triphosphate hydrolases"/>
    <property type="match status" value="1"/>
</dbReference>
<accession>A0A8H5G285</accession>
<evidence type="ECO:0000313" key="3">
    <source>
        <dbReference type="EMBL" id="KAF5357011.1"/>
    </source>
</evidence>
<dbReference type="PANTHER" id="PTHR10039">
    <property type="entry name" value="AMELOGENIN"/>
    <property type="match status" value="1"/>
</dbReference>
<dbReference type="AlphaFoldDB" id="A0A8H5G285"/>
<dbReference type="EMBL" id="JAACJO010000006">
    <property type="protein sequence ID" value="KAF5357011.1"/>
    <property type="molecule type" value="Genomic_DNA"/>
</dbReference>
<name>A0A8H5G285_9AGAR</name>
<protein>
    <recommendedName>
        <fullName evidence="2">Nephrocystin 3-like N-terminal domain-containing protein</fullName>
    </recommendedName>
</protein>
<evidence type="ECO:0000313" key="4">
    <source>
        <dbReference type="Proteomes" id="UP000559027"/>
    </source>
</evidence>
<dbReference type="Pfam" id="PF24883">
    <property type="entry name" value="NPHP3_N"/>
    <property type="match status" value="1"/>
</dbReference>
<feature type="domain" description="Nephrocystin 3-like N-terminal" evidence="2">
    <location>
        <begin position="121"/>
        <end position="281"/>
    </location>
</feature>
<dbReference type="InterPro" id="IPR056884">
    <property type="entry name" value="NPHP3-like_N"/>
</dbReference>
<evidence type="ECO:0000256" key="1">
    <source>
        <dbReference type="ARBA" id="ARBA00022737"/>
    </source>
</evidence>
<keyword evidence="1" id="KW-0677">Repeat</keyword>